<name>A0A1B0B0J9_9MUSC</name>
<accession>A0A1B0B0J9</accession>
<keyword evidence="4" id="KW-0406">Ion transport</keyword>
<evidence type="ECO:0000256" key="3">
    <source>
        <dbReference type="ARBA" id="ARBA00022781"/>
    </source>
</evidence>
<protein>
    <submittedName>
        <fullName evidence="5">Uncharacterized protein</fullName>
    </submittedName>
</protein>
<dbReference type="EMBL" id="JXJN01006768">
    <property type="status" value="NOT_ANNOTATED_CDS"/>
    <property type="molecule type" value="Genomic_DNA"/>
</dbReference>
<keyword evidence="3" id="KW-0375">Hydrogen ion transport</keyword>
<dbReference type="Gene3D" id="1.20.5.2950">
    <property type="match status" value="1"/>
</dbReference>
<dbReference type="Proteomes" id="UP000092460">
    <property type="component" value="Unassembled WGS sequence"/>
</dbReference>
<dbReference type="AlphaFoldDB" id="A0A1B0B0J9"/>
<proteinExistence type="inferred from homology"/>
<reference evidence="6" key="1">
    <citation type="submission" date="2015-01" db="EMBL/GenBank/DDBJ databases">
        <authorList>
            <person name="Aksoy S."/>
            <person name="Warren W."/>
            <person name="Wilson R.K."/>
        </authorList>
    </citation>
    <scope>NUCLEOTIDE SEQUENCE [LARGE SCALE GENOMIC DNA]</scope>
    <source>
        <strain evidence="6">IAEA</strain>
    </source>
</reference>
<dbReference type="STRING" id="67801.A0A1B0B0J9"/>
<evidence type="ECO:0000256" key="2">
    <source>
        <dbReference type="ARBA" id="ARBA00022448"/>
    </source>
</evidence>
<comment type="similarity">
    <text evidence="1">Belongs to the V-ATPase G subunit family.</text>
</comment>
<evidence type="ECO:0000256" key="4">
    <source>
        <dbReference type="ARBA" id="ARBA00023065"/>
    </source>
</evidence>
<reference evidence="5" key="2">
    <citation type="submission" date="2020-05" db="UniProtKB">
        <authorList>
            <consortium name="EnsemblMetazoa"/>
        </authorList>
    </citation>
    <scope>IDENTIFICATION</scope>
    <source>
        <strain evidence="5">IAEA</strain>
    </source>
</reference>
<dbReference type="VEuPathDB" id="VectorBase:GPPI014854"/>
<dbReference type="Pfam" id="PF03179">
    <property type="entry name" value="V-ATPase_G"/>
    <property type="match status" value="1"/>
</dbReference>
<dbReference type="GO" id="GO:0016471">
    <property type="term" value="C:vacuolar proton-transporting V-type ATPase complex"/>
    <property type="evidence" value="ECO:0007669"/>
    <property type="project" value="InterPro"/>
</dbReference>
<dbReference type="InterPro" id="IPR005124">
    <property type="entry name" value="V-ATPase_G"/>
</dbReference>
<dbReference type="GO" id="GO:0046961">
    <property type="term" value="F:proton-transporting ATPase activity, rotational mechanism"/>
    <property type="evidence" value="ECO:0007669"/>
    <property type="project" value="InterPro"/>
</dbReference>
<evidence type="ECO:0000313" key="6">
    <source>
        <dbReference type="Proteomes" id="UP000092460"/>
    </source>
</evidence>
<keyword evidence="2" id="KW-0813">Transport</keyword>
<evidence type="ECO:0000313" key="5">
    <source>
        <dbReference type="EnsemblMetazoa" id="GPPI014854-PA"/>
    </source>
</evidence>
<dbReference type="EnsemblMetazoa" id="GPPI014854-RA">
    <property type="protein sequence ID" value="GPPI014854-PA"/>
    <property type="gene ID" value="GPPI014854"/>
</dbReference>
<sequence length="90" mass="10551">MLNVTNKSYARKIIDRLVHQTANKNPVLLHRLGSETVAGKARRLKQAKEEPIKEIEKYWQERERQFKEIKHMGSREDVGAKIRADTQVKL</sequence>
<organism evidence="5 6">
    <name type="scientific">Glossina palpalis gambiensis</name>
    <dbReference type="NCBI Taxonomy" id="67801"/>
    <lineage>
        <taxon>Eukaryota</taxon>
        <taxon>Metazoa</taxon>
        <taxon>Ecdysozoa</taxon>
        <taxon>Arthropoda</taxon>
        <taxon>Hexapoda</taxon>
        <taxon>Insecta</taxon>
        <taxon>Pterygota</taxon>
        <taxon>Neoptera</taxon>
        <taxon>Endopterygota</taxon>
        <taxon>Diptera</taxon>
        <taxon>Brachycera</taxon>
        <taxon>Muscomorpha</taxon>
        <taxon>Hippoboscoidea</taxon>
        <taxon>Glossinidae</taxon>
        <taxon>Glossina</taxon>
    </lineage>
</organism>
<keyword evidence="6" id="KW-1185">Reference proteome</keyword>
<evidence type="ECO:0000256" key="1">
    <source>
        <dbReference type="ARBA" id="ARBA00010066"/>
    </source>
</evidence>